<dbReference type="Pfam" id="PF00534">
    <property type="entry name" value="Glycos_transf_1"/>
    <property type="match status" value="1"/>
</dbReference>
<dbReference type="InterPro" id="IPR050194">
    <property type="entry name" value="Glycosyltransferase_grp1"/>
</dbReference>
<dbReference type="RefSeq" id="WP_262426627.1">
    <property type="nucleotide sequence ID" value="NZ_JACRTJ010000001.1"/>
</dbReference>
<evidence type="ECO:0000313" key="2">
    <source>
        <dbReference type="EMBL" id="MBC8597717.1"/>
    </source>
</evidence>
<dbReference type="EMBL" id="JACRTJ010000001">
    <property type="protein sequence ID" value="MBC8597717.1"/>
    <property type="molecule type" value="Genomic_DNA"/>
</dbReference>
<dbReference type="InterPro" id="IPR001296">
    <property type="entry name" value="Glyco_trans_1"/>
</dbReference>
<gene>
    <name evidence="2" type="ORF">H8708_00455</name>
</gene>
<keyword evidence="3" id="KW-1185">Reference proteome</keyword>
<evidence type="ECO:0000259" key="1">
    <source>
        <dbReference type="Pfam" id="PF00534"/>
    </source>
</evidence>
<dbReference type="PANTHER" id="PTHR45947">
    <property type="entry name" value="SULFOQUINOVOSYL TRANSFERASE SQD2"/>
    <property type="match status" value="1"/>
</dbReference>
<dbReference type="Proteomes" id="UP000647491">
    <property type="component" value="Unassembled WGS sequence"/>
</dbReference>
<evidence type="ECO:0000313" key="3">
    <source>
        <dbReference type="Proteomes" id="UP000647491"/>
    </source>
</evidence>
<sequence length="367" mass="43403">MKKYSICHICSYYETPIFCDLVANQKEFTNSRVFYYQYYGHSFFNGDAENVDRCPCYNYIDRFFFFVKQNKAIKNYKRIYVNYKFDLNFSHSLFTNGYVAYTIKKEWGTPYIVTIQNTDLNIFFKYIVFLRKLGVEILRNASSIIISSKSYEETLLKKYIPSKYHNEIQEKIHIVPYGIDNFYSSHKNVNRKEMDKNIRILSVGRINRNKNQLLICKATKQLINQGYPIHVDIVGPCVQPYLLKKIQKYDFVSYFDYMSKEQLIEKYREATIFVLTSKTETFGLVYAEALSQGLPIIYTKGEGFDKQFPEGVVGFHTRLNTNDLVCAIKKVINSYNIIQNQCVHASIKYDWDRINSFYKEIYQDSLS</sequence>
<protein>
    <submittedName>
        <fullName evidence="2">Glycosyltransferase family 4 protein</fullName>
    </submittedName>
</protein>
<proteinExistence type="predicted"/>
<accession>A0ABR7NQR4</accession>
<dbReference type="PANTHER" id="PTHR45947:SF3">
    <property type="entry name" value="SULFOQUINOVOSYL TRANSFERASE SQD2"/>
    <property type="match status" value="1"/>
</dbReference>
<comment type="caution">
    <text evidence="2">The sequence shown here is derived from an EMBL/GenBank/DDBJ whole genome shotgun (WGS) entry which is preliminary data.</text>
</comment>
<dbReference type="CDD" id="cd03801">
    <property type="entry name" value="GT4_PimA-like"/>
    <property type="match status" value="1"/>
</dbReference>
<feature type="domain" description="Glycosyl transferase family 1" evidence="1">
    <location>
        <begin position="195"/>
        <end position="335"/>
    </location>
</feature>
<organism evidence="2 3">
    <name type="scientific">Enterocloster hominis</name>
    <name type="common">ex Liu et al. 2021</name>
    <dbReference type="NCBI Taxonomy" id="2763663"/>
    <lineage>
        <taxon>Bacteria</taxon>
        <taxon>Bacillati</taxon>
        <taxon>Bacillota</taxon>
        <taxon>Clostridia</taxon>
        <taxon>Lachnospirales</taxon>
        <taxon>Lachnospiraceae</taxon>
        <taxon>Enterocloster</taxon>
    </lineage>
</organism>
<reference evidence="2 3" key="1">
    <citation type="submission" date="2020-08" db="EMBL/GenBank/DDBJ databases">
        <title>Genome public.</title>
        <authorList>
            <person name="Liu C."/>
            <person name="Sun Q."/>
        </authorList>
    </citation>
    <scope>NUCLEOTIDE SEQUENCE [LARGE SCALE GENOMIC DNA]</scope>
    <source>
        <strain evidence="2 3">BX10</strain>
    </source>
</reference>
<dbReference type="SUPFAM" id="SSF53756">
    <property type="entry name" value="UDP-Glycosyltransferase/glycogen phosphorylase"/>
    <property type="match status" value="1"/>
</dbReference>
<name>A0ABR7NQR4_9FIRM</name>
<dbReference type="Gene3D" id="3.40.50.2000">
    <property type="entry name" value="Glycogen Phosphorylase B"/>
    <property type="match status" value="2"/>
</dbReference>